<dbReference type="InterPro" id="IPR008949">
    <property type="entry name" value="Isoprenoid_synthase_dom_sf"/>
</dbReference>
<gene>
    <name evidence="2" type="ORF">BO88DRAFT_414638</name>
</gene>
<feature type="transmembrane region" description="Helical" evidence="1">
    <location>
        <begin position="23"/>
        <end position="43"/>
    </location>
</feature>
<keyword evidence="1" id="KW-0812">Transmembrane</keyword>
<dbReference type="AlphaFoldDB" id="A0A319B929"/>
<keyword evidence="3" id="KW-1185">Reference proteome</keyword>
<keyword evidence="1" id="KW-0472">Membrane</keyword>
<name>A0A319B929_ASPVC</name>
<dbReference type="Gene3D" id="1.10.600.10">
    <property type="entry name" value="Farnesyl Diphosphate Synthase"/>
    <property type="match status" value="1"/>
</dbReference>
<organism evidence="2 3">
    <name type="scientific">Aspergillus vadensis (strain CBS 113365 / IMI 142717 / IBT 24658)</name>
    <dbReference type="NCBI Taxonomy" id="1448311"/>
    <lineage>
        <taxon>Eukaryota</taxon>
        <taxon>Fungi</taxon>
        <taxon>Dikarya</taxon>
        <taxon>Ascomycota</taxon>
        <taxon>Pezizomycotina</taxon>
        <taxon>Eurotiomycetes</taxon>
        <taxon>Eurotiomycetidae</taxon>
        <taxon>Eurotiales</taxon>
        <taxon>Aspergillaceae</taxon>
        <taxon>Aspergillus</taxon>
        <taxon>Aspergillus subgen. Circumdati</taxon>
    </lineage>
</organism>
<reference evidence="2" key="1">
    <citation type="submission" date="2016-12" db="EMBL/GenBank/DDBJ databases">
        <title>The genomes of Aspergillus section Nigri reveals drivers in fungal speciation.</title>
        <authorList>
            <consortium name="DOE Joint Genome Institute"/>
            <person name="Vesth T.C."/>
            <person name="Nybo J."/>
            <person name="Theobald S."/>
            <person name="Brandl J."/>
            <person name="Frisvad J.C."/>
            <person name="Nielsen K.F."/>
            <person name="Lyhne E.K."/>
            <person name="Kogle M.E."/>
            <person name="Kuo A."/>
            <person name="Riley R."/>
            <person name="Clum A."/>
            <person name="Nolan M."/>
            <person name="Lipzen A."/>
            <person name="Salamov A."/>
            <person name="Henrissat B."/>
            <person name="Wiebenga A."/>
            <person name="De Vries R.P."/>
            <person name="Grigoriev I.V."/>
            <person name="Mortensen U.H."/>
            <person name="Andersen M.R."/>
            <person name="Baker S.E."/>
        </authorList>
    </citation>
    <scope>NUCLEOTIDE SEQUENCE [LARGE SCALE GENOMIC DNA]</scope>
    <source>
        <strain evidence="2">CBS 113365</strain>
    </source>
</reference>
<dbReference type="OrthoDB" id="2998174at2759"/>
<protein>
    <submittedName>
        <fullName evidence="2">Uncharacterized protein</fullName>
    </submittedName>
</protein>
<dbReference type="RefSeq" id="XP_025563200.1">
    <property type="nucleotide sequence ID" value="XM_025708177.1"/>
</dbReference>
<evidence type="ECO:0000256" key="1">
    <source>
        <dbReference type="SAM" id="Phobius"/>
    </source>
</evidence>
<evidence type="ECO:0000313" key="3">
    <source>
        <dbReference type="Proteomes" id="UP000248405"/>
    </source>
</evidence>
<sequence length="160" mass="17952">MDSVTNAFLFIQRPYKSLWLNGIYFLFWPLLVFILVVLTAALWKAVTQNDVADIQKISPGSNISKTDYEDVVNGFLQDISFQPPDMIFDVGLKSRVEDRLESYGISRNFITEIESCIATATKISSCSYPYTSPEVLEAIALFWHSALLTSISSECEGCSL</sequence>
<keyword evidence="1" id="KW-1133">Transmembrane helix</keyword>
<dbReference type="Proteomes" id="UP000248405">
    <property type="component" value="Unassembled WGS sequence"/>
</dbReference>
<dbReference type="EMBL" id="KZ821623">
    <property type="protein sequence ID" value="PYH69406.1"/>
    <property type="molecule type" value="Genomic_DNA"/>
</dbReference>
<dbReference type="GeneID" id="37212769"/>
<evidence type="ECO:0000313" key="2">
    <source>
        <dbReference type="EMBL" id="PYH69406.1"/>
    </source>
</evidence>
<proteinExistence type="predicted"/>
<accession>A0A319B929</accession>